<dbReference type="GO" id="GO:0008483">
    <property type="term" value="F:transaminase activity"/>
    <property type="evidence" value="ECO:0007669"/>
    <property type="project" value="UniProtKB-KW"/>
</dbReference>
<dbReference type="InterPro" id="IPR015421">
    <property type="entry name" value="PyrdxlP-dep_Trfase_major"/>
</dbReference>
<comment type="similarity">
    <text evidence="5">Belongs to the class-II pyridoxal-phosphate-dependent aminotransferase family. MalY/PatB cystathionine beta-lyase subfamily.</text>
</comment>
<keyword evidence="7" id="KW-0808">Transferase</keyword>
<evidence type="ECO:0000256" key="2">
    <source>
        <dbReference type="ARBA" id="ARBA00012224"/>
    </source>
</evidence>
<dbReference type="InterPro" id="IPR015422">
    <property type="entry name" value="PyrdxlP-dep_Trfase_small"/>
</dbReference>
<dbReference type="AlphaFoldDB" id="A0A9X2D6U8"/>
<evidence type="ECO:0000256" key="3">
    <source>
        <dbReference type="ARBA" id="ARBA00022898"/>
    </source>
</evidence>
<protein>
    <recommendedName>
        <fullName evidence="2">cysteine-S-conjugate beta-lyase</fullName>
        <ecNumber evidence="2">4.4.1.13</ecNumber>
    </recommendedName>
</protein>
<keyword evidence="4" id="KW-0456">Lyase</keyword>
<feature type="domain" description="Aminotransferase class I/classII large" evidence="6">
    <location>
        <begin position="65"/>
        <end position="366"/>
    </location>
</feature>
<dbReference type="Proteomes" id="UP001139485">
    <property type="component" value="Unassembled WGS sequence"/>
</dbReference>
<dbReference type="Gene3D" id="3.90.1150.10">
    <property type="entry name" value="Aspartate Aminotransferase, domain 1"/>
    <property type="match status" value="1"/>
</dbReference>
<keyword evidence="8" id="KW-1185">Reference proteome</keyword>
<evidence type="ECO:0000256" key="4">
    <source>
        <dbReference type="ARBA" id="ARBA00023239"/>
    </source>
</evidence>
<dbReference type="GO" id="GO:0047804">
    <property type="term" value="F:cysteine-S-conjugate beta-lyase activity"/>
    <property type="evidence" value="ECO:0007669"/>
    <property type="project" value="UniProtKB-EC"/>
</dbReference>
<evidence type="ECO:0000313" key="7">
    <source>
        <dbReference type="EMBL" id="MCM0620236.1"/>
    </source>
</evidence>
<dbReference type="EMBL" id="JAMOIL010000009">
    <property type="protein sequence ID" value="MCM0620236.1"/>
    <property type="molecule type" value="Genomic_DNA"/>
</dbReference>
<gene>
    <name evidence="7" type="ORF">M8330_08000</name>
</gene>
<dbReference type="InterPro" id="IPR004839">
    <property type="entry name" value="Aminotransferase_I/II_large"/>
</dbReference>
<keyword evidence="7" id="KW-0032">Aminotransferase</keyword>
<dbReference type="InterPro" id="IPR015424">
    <property type="entry name" value="PyrdxlP-dep_Trfase"/>
</dbReference>
<dbReference type="RefSeq" id="WP_250826910.1">
    <property type="nucleotide sequence ID" value="NZ_JAMOIL010000009.1"/>
</dbReference>
<dbReference type="InterPro" id="IPR051798">
    <property type="entry name" value="Class-II_PLP-Dep_Aminotrans"/>
</dbReference>
<evidence type="ECO:0000256" key="1">
    <source>
        <dbReference type="ARBA" id="ARBA00001933"/>
    </source>
</evidence>
<comment type="cofactor">
    <cofactor evidence="1">
        <name>pyridoxal 5'-phosphate</name>
        <dbReference type="ChEBI" id="CHEBI:597326"/>
    </cofactor>
</comment>
<evidence type="ECO:0000313" key="8">
    <source>
        <dbReference type="Proteomes" id="UP001139485"/>
    </source>
</evidence>
<dbReference type="CDD" id="cd00609">
    <property type="entry name" value="AAT_like"/>
    <property type="match status" value="1"/>
</dbReference>
<comment type="caution">
    <text evidence="7">The sequence shown here is derived from an EMBL/GenBank/DDBJ whole genome shotgun (WGS) entry which is preliminary data.</text>
</comment>
<dbReference type="SUPFAM" id="SSF53383">
    <property type="entry name" value="PLP-dependent transferases"/>
    <property type="match status" value="1"/>
</dbReference>
<dbReference type="PANTHER" id="PTHR43525:SF2">
    <property type="entry name" value="CYSTATHIONINE BETA-LYASE-RELATED"/>
    <property type="match status" value="1"/>
</dbReference>
<dbReference type="PANTHER" id="PTHR43525">
    <property type="entry name" value="PROTEIN MALY"/>
    <property type="match status" value="1"/>
</dbReference>
<proteinExistence type="inferred from homology"/>
<dbReference type="EC" id="4.4.1.13" evidence="2"/>
<reference evidence="7" key="1">
    <citation type="submission" date="2022-05" db="EMBL/GenBank/DDBJ databases">
        <authorList>
            <person name="Tuo L."/>
        </authorList>
    </citation>
    <scope>NUCLEOTIDE SEQUENCE</scope>
    <source>
        <strain evidence="7">BSK12Z-4</strain>
    </source>
</reference>
<name>A0A9X2D6U8_9ACTN</name>
<accession>A0A9X2D6U8</accession>
<evidence type="ECO:0000256" key="5">
    <source>
        <dbReference type="ARBA" id="ARBA00037974"/>
    </source>
</evidence>
<sequence length="381" mass="41032">MIVDLTDAQLRRALPTKWGSTEEGTVPAWVAETDYQVALPILDAVGAAVADGMLGYAPWHDTLQAAELDAAFVAFAQRHWGWTLPVGRSTVVGDVVAGLRLVLETLAEPGPVLVPTPHYPPFREVVEVTGHELVMVEADPDADDAALDLAALERAIVESGARTLILCHPHNPTGRVHRRHELEALRDLTRAHGVRVVVDEIHAPLVLPGSPAFVPYLSVDDSAVLVTSHSKTFSTAGLHAAQVITLDDGDLAAVRGVPHAQNGGASVLGMIAGTVAWNDCDDWLEALRERIAEQRDLLEKMLDERLPQARVRPVEATYLAWVDLRAYGVERPAEAARAHHVRVAEGSDYHPGLAGHVRVNLATDARRLGLVVEGLAAGVLR</sequence>
<dbReference type="Pfam" id="PF00155">
    <property type="entry name" value="Aminotran_1_2"/>
    <property type="match status" value="1"/>
</dbReference>
<dbReference type="Gene3D" id="3.40.640.10">
    <property type="entry name" value="Type I PLP-dependent aspartate aminotransferase-like (Major domain)"/>
    <property type="match status" value="1"/>
</dbReference>
<dbReference type="GO" id="GO:0030170">
    <property type="term" value="F:pyridoxal phosphate binding"/>
    <property type="evidence" value="ECO:0007669"/>
    <property type="project" value="InterPro"/>
</dbReference>
<keyword evidence="3" id="KW-0663">Pyridoxal phosphate</keyword>
<evidence type="ECO:0000259" key="6">
    <source>
        <dbReference type="Pfam" id="PF00155"/>
    </source>
</evidence>
<organism evidence="7 8">
    <name type="scientific">Nocardioides bruguierae</name>
    <dbReference type="NCBI Taxonomy" id="2945102"/>
    <lineage>
        <taxon>Bacteria</taxon>
        <taxon>Bacillati</taxon>
        <taxon>Actinomycetota</taxon>
        <taxon>Actinomycetes</taxon>
        <taxon>Propionibacteriales</taxon>
        <taxon>Nocardioidaceae</taxon>
        <taxon>Nocardioides</taxon>
    </lineage>
</organism>